<evidence type="ECO:0000256" key="4">
    <source>
        <dbReference type="ARBA" id="ARBA00022475"/>
    </source>
</evidence>
<evidence type="ECO:0000256" key="5">
    <source>
        <dbReference type="ARBA" id="ARBA00022692"/>
    </source>
</evidence>
<evidence type="ECO:0000313" key="10">
    <source>
        <dbReference type="Proteomes" id="UP000199002"/>
    </source>
</evidence>
<feature type="transmembrane region" description="Helical" evidence="8">
    <location>
        <begin position="118"/>
        <end position="137"/>
    </location>
</feature>
<dbReference type="AlphaFoldDB" id="A0A1H3X871"/>
<sequence>MRMGLSISAATGLYGISFGALAVATGLTVWQAMALSLLMFTGGSQFAFIGVIAGGGAGSAALGAAALLGVRNAVYGMQMNGMVAPTGWRKAVAAQLTIDESAATASGQTEPAEQRRGFWTAGIGVFVLWNLFTLLGAVLGDALSDPRRWGLDGAAVAAFLALLWPRLRQREPVALAVLCGVATALAVPLLPPGLPILLAAVVGAAWGWWVRSPDVPPVRREGAP</sequence>
<dbReference type="EMBL" id="FNQJ01000003">
    <property type="protein sequence ID" value="SDZ94852.1"/>
    <property type="molecule type" value="Genomic_DNA"/>
</dbReference>
<keyword evidence="10" id="KW-1185">Reference proteome</keyword>
<dbReference type="Pfam" id="PF03591">
    <property type="entry name" value="AzlC"/>
    <property type="match status" value="1"/>
</dbReference>
<dbReference type="GO" id="GO:0005886">
    <property type="term" value="C:plasma membrane"/>
    <property type="evidence" value="ECO:0007669"/>
    <property type="project" value="UniProtKB-SubCell"/>
</dbReference>
<name>A0A1H3X871_9BURK</name>
<evidence type="ECO:0000256" key="3">
    <source>
        <dbReference type="ARBA" id="ARBA00022448"/>
    </source>
</evidence>
<dbReference type="Proteomes" id="UP000199002">
    <property type="component" value="Unassembled WGS sequence"/>
</dbReference>
<feature type="transmembrane region" description="Helical" evidence="8">
    <location>
        <begin position="172"/>
        <end position="188"/>
    </location>
</feature>
<comment type="similarity">
    <text evidence="2">Belongs to the AzlC family.</text>
</comment>
<keyword evidence="6 8" id="KW-1133">Transmembrane helix</keyword>
<feature type="transmembrane region" description="Helical" evidence="8">
    <location>
        <begin position="149"/>
        <end position="165"/>
    </location>
</feature>
<evidence type="ECO:0000256" key="2">
    <source>
        <dbReference type="ARBA" id="ARBA00010735"/>
    </source>
</evidence>
<dbReference type="InterPro" id="IPR011606">
    <property type="entry name" value="Brnchd-chn_aa_trnsp_permease"/>
</dbReference>
<keyword evidence="7 8" id="KW-0472">Membrane</keyword>
<accession>A0A1H3X871</accession>
<keyword evidence="3" id="KW-0813">Transport</keyword>
<gene>
    <name evidence="9" type="ORF">SAMN05421875_103224</name>
</gene>
<dbReference type="STRING" id="592050.SAMN05421875_103224"/>
<dbReference type="PANTHER" id="PTHR34979:SF1">
    <property type="entry name" value="INNER MEMBRANE PROTEIN YGAZ"/>
    <property type="match status" value="1"/>
</dbReference>
<keyword evidence="5 8" id="KW-0812">Transmembrane</keyword>
<evidence type="ECO:0000313" key="9">
    <source>
        <dbReference type="EMBL" id="SDZ94852.1"/>
    </source>
</evidence>
<evidence type="ECO:0000256" key="8">
    <source>
        <dbReference type="SAM" id="Phobius"/>
    </source>
</evidence>
<proteinExistence type="inferred from homology"/>
<dbReference type="GO" id="GO:1903785">
    <property type="term" value="P:L-valine transmembrane transport"/>
    <property type="evidence" value="ECO:0007669"/>
    <property type="project" value="TreeGrafter"/>
</dbReference>
<evidence type="ECO:0000256" key="6">
    <source>
        <dbReference type="ARBA" id="ARBA00022989"/>
    </source>
</evidence>
<keyword evidence="4" id="KW-1003">Cell membrane</keyword>
<evidence type="ECO:0000256" key="7">
    <source>
        <dbReference type="ARBA" id="ARBA00023136"/>
    </source>
</evidence>
<organism evidence="9 10">
    <name type="scientific">Acidovorax soli</name>
    <dbReference type="NCBI Taxonomy" id="592050"/>
    <lineage>
        <taxon>Bacteria</taxon>
        <taxon>Pseudomonadati</taxon>
        <taxon>Pseudomonadota</taxon>
        <taxon>Betaproteobacteria</taxon>
        <taxon>Burkholderiales</taxon>
        <taxon>Comamonadaceae</taxon>
        <taxon>Acidovorax</taxon>
    </lineage>
</organism>
<feature type="transmembrane region" description="Helical" evidence="8">
    <location>
        <begin position="46"/>
        <end position="70"/>
    </location>
</feature>
<reference evidence="10" key="1">
    <citation type="submission" date="2016-10" db="EMBL/GenBank/DDBJ databases">
        <authorList>
            <person name="Varghese N."/>
            <person name="Submissions S."/>
        </authorList>
    </citation>
    <scope>NUCLEOTIDE SEQUENCE [LARGE SCALE GENOMIC DNA]</scope>
    <source>
        <strain evidence="10">DSM 25157</strain>
    </source>
</reference>
<comment type="subcellular location">
    <subcellularLocation>
        <location evidence="1">Cell membrane</location>
        <topology evidence="1">Multi-pass membrane protein</topology>
    </subcellularLocation>
</comment>
<evidence type="ECO:0000256" key="1">
    <source>
        <dbReference type="ARBA" id="ARBA00004651"/>
    </source>
</evidence>
<dbReference type="PANTHER" id="PTHR34979">
    <property type="entry name" value="INNER MEMBRANE PROTEIN YGAZ"/>
    <property type="match status" value="1"/>
</dbReference>
<protein>
    <submittedName>
        <fullName evidence="9">Predicted branched-chain amino acid permease (Azaleucine resistance)</fullName>
    </submittedName>
</protein>